<keyword evidence="5 9" id="KW-0276">Fatty acid metabolism</keyword>
<evidence type="ECO:0000256" key="8">
    <source>
        <dbReference type="ARBA" id="ARBA00023267"/>
    </source>
</evidence>
<dbReference type="PROSITE" id="PS50968">
    <property type="entry name" value="BIOTINYL_LIPOYL"/>
    <property type="match status" value="1"/>
</dbReference>
<name>A0A1I5FE54_9RHOB</name>
<dbReference type="STRING" id="1005928.SAMN04487859_11989"/>
<evidence type="ECO:0000256" key="4">
    <source>
        <dbReference type="ARBA" id="ARBA00022516"/>
    </source>
</evidence>
<proteinExistence type="predicted"/>
<keyword evidence="13" id="KW-1185">Reference proteome</keyword>
<dbReference type="AlphaFoldDB" id="A0A1I5FE54"/>
<evidence type="ECO:0000256" key="7">
    <source>
        <dbReference type="ARBA" id="ARBA00023160"/>
    </source>
</evidence>
<dbReference type="InterPro" id="IPR001249">
    <property type="entry name" value="AcCoA_biotinCC"/>
</dbReference>
<comment type="pathway">
    <text evidence="2 9">Lipid metabolism; fatty acid biosynthesis.</text>
</comment>
<feature type="domain" description="Lipoyl-binding" evidence="11">
    <location>
        <begin position="86"/>
        <end position="162"/>
    </location>
</feature>
<feature type="region of interest" description="Disordered" evidence="10">
    <location>
        <begin position="66"/>
        <end position="88"/>
    </location>
</feature>
<dbReference type="FunFam" id="2.40.50.100:FF:000003">
    <property type="entry name" value="Acetyl-CoA carboxylase biotin carboxyl carrier protein"/>
    <property type="match status" value="1"/>
</dbReference>
<dbReference type="UniPathway" id="UPA00094"/>
<evidence type="ECO:0000256" key="9">
    <source>
        <dbReference type="RuleBase" id="RU364072"/>
    </source>
</evidence>
<comment type="function">
    <text evidence="1 9">This protein is a component of the acetyl coenzyme A carboxylase complex; first, biotin carboxylase catalyzes the carboxylation of the carrier protein and then the transcarboxylase transfers the carboxyl group to form malonyl-CoA.</text>
</comment>
<dbReference type="InterPro" id="IPR011053">
    <property type="entry name" value="Single_hybrid_motif"/>
</dbReference>
<dbReference type="Proteomes" id="UP000198599">
    <property type="component" value="Unassembled WGS sequence"/>
</dbReference>
<dbReference type="InterPro" id="IPR000089">
    <property type="entry name" value="Biotin_lipoyl"/>
</dbReference>
<evidence type="ECO:0000313" key="13">
    <source>
        <dbReference type="Proteomes" id="UP000198599"/>
    </source>
</evidence>
<evidence type="ECO:0000256" key="10">
    <source>
        <dbReference type="SAM" id="MobiDB-lite"/>
    </source>
</evidence>
<dbReference type="GO" id="GO:0003989">
    <property type="term" value="F:acetyl-CoA carboxylase activity"/>
    <property type="evidence" value="ECO:0007669"/>
    <property type="project" value="InterPro"/>
</dbReference>
<dbReference type="Pfam" id="PF00364">
    <property type="entry name" value="Biotin_lipoyl"/>
    <property type="match status" value="1"/>
</dbReference>
<dbReference type="PRINTS" id="PR01071">
    <property type="entry name" value="ACOABIOTINCC"/>
</dbReference>
<dbReference type="GO" id="GO:0009317">
    <property type="term" value="C:acetyl-CoA carboxylase complex"/>
    <property type="evidence" value="ECO:0007669"/>
    <property type="project" value="InterPro"/>
</dbReference>
<dbReference type="PROSITE" id="PS00188">
    <property type="entry name" value="BIOTIN"/>
    <property type="match status" value="1"/>
</dbReference>
<accession>A0A1I5FE54</accession>
<keyword evidence="6 9" id="KW-0443">Lipid metabolism</keyword>
<dbReference type="PANTHER" id="PTHR45266:SF3">
    <property type="entry name" value="OXALOACETATE DECARBOXYLASE ALPHA CHAIN"/>
    <property type="match status" value="1"/>
</dbReference>
<evidence type="ECO:0000256" key="1">
    <source>
        <dbReference type="ARBA" id="ARBA00003761"/>
    </source>
</evidence>
<dbReference type="InterPro" id="IPR001882">
    <property type="entry name" value="Biotin_BS"/>
</dbReference>
<dbReference type="PANTHER" id="PTHR45266">
    <property type="entry name" value="OXALOACETATE DECARBOXYLASE ALPHA CHAIN"/>
    <property type="match status" value="1"/>
</dbReference>
<keyword evidence="7 9" id="KW-0275">Fatty acid biosynthesis</keyword>
<dbReference type="EMBL" id="FOVP01000019">
    <property type="protein sequence ID" value="SFO21990.1"/>
    <property type="molecule type" value="Genomic_DNA"/>
</dbReference>
<keyword evidence="4 9" id="KW-0444">Lipid biosynthesis</keyword>
<evidence type="ECO:0000256" key="2">
    <source>
        <dbReference type="ARBA" id="ARBA00005194"/>
    </source>
</evidence>
<dbReference type="CDD" id="cd06850">
    <property type="entry name" value="biotinyl_domain"/>
    <property type="match status" value="1"/>
</dbReference>
<dbReference type="RefSeq" id="WP_092841155.1">
    <property type="nucleotide sequence ID" value="NZ_FOVP01000019.1"/>
</dbReference>
<dbReference type="NCBIfam" id="TIGR00531">
    <property type="entry name" value="BCCP"/>
    <property type="match status" value="1"/>
</dbReference>
<dbReference type="Gene3D" id="2.40.50.100">
    <property type="match status" value="1"/>
</dbReference>
<evidence type="ECO:0000313" key="12">
    <source>
        <dbReference type="EMBL" id="SFO21990.1"/>
    </source>
</evidence>
<dbReference type="InterPro" id="IPR050709">
    <property type="entry name" value="Biotin_Carboxyl_Carrier/Decarb"/>
</dbReference>
<reference evidence="13" key="1">
    <citation type="submission" date="2016-10" db="EMBL/GenBank/DDBJ databases">
        <authorList>
            <person name="Varghese N."/>
            <person name="Submissions S."/>
        </authorList>
    </citation>
    <scope>NUCLEOTIDE SEQUENCE [LARGE SCALE GENOMIC DNA]</scope>
    <source>
        <strain evidence="13">DSM 28463</strain>
    </source>
</reference>
<gene>
    <name evidence="12" type="ORF">SAMN04487859_11989</name>
</gene>
<dbReference type="GO" id="GO:0006633">
    <property type="term" value="P:fatty acid biosynthetic process"/>
    <property type="evidence" value="ECO:0007669"/>
    <property type="project" value="UniProtKB-UniPathway"/>
</dbReference>
<keyword evidence="8 9" id="KW-0092">Biotin</keyword>
<evidence type="ECO:0000256" key="3">
    <source>
        <dbReference type="ARBA" id="ARBA00017562"/>
    </source>
</evidence>
<sequence>MSNKSHESDVAFVKALAELLNENDLTELSVKREYGEDDTLNVRVSRRGETVTTQITAAPVAAPPAAAAAATAAAPVPPTEDPASHPGAVTSPMVGTVYTQAEPGVPAFVSVGTQVAEGDTLLIIEAMKTMNHIPAPRAGTVKRILIEDGAAVEYGAPLMIIE</sequence>
<evidence type="ECO:0000256" key="5">
    <source>
        <dbReference type="ARBA" id="ARBA00022832"/>
    </source>
</evidence>
<organism evidence="12 13">
    <name type="scientific">Roseovarius lutimaris</name>
    <dbReference type="NCBI Taxonomy" id="1005928"/>
    <lineage>
        <taxon>Bacteria</taxon>
        <taxon>Pseudomonadati</taxon>
        <taxon>Pseudomonadota</taxon>
        <taxon>Alphaproteobacteria</taxon>
        <taxon>Rhodobacterales</taxon>
        <taxon>Roseobacteraceae</taxon>
        <taxon>Roseovarius</taxon>
    </lineage>
</organism>
<evidence type="ECO:0000259" key="11">
    <source>
        <dbReference type="PROSITE" id="PS50968"/>
    </source>
</evidence>
<evidence type="ECO:0000256" key="6">
    <source>
        <dbReference type="ARBA" id="ARBA00023098"/>
    </source>
</evidence>
<protein>
    <recommendedName>
        <fullName evidence="3 9">Biotin carboxyl carrier protein of acetyl-CoA carboxylase</fullName>
    </recommendedName>
</protein>
<dbReference type="OrthoDB" id="9811735at2"/>
<dbReference type="SUPFAM" id="SSF51230">
    <property type="entry name" value="Single hybrid motif"/>
    <property type="match status" value="1"/>
</dbReference>